<dbReference type="AlphaFoldDB" id="A0A0S4WJP9"/>
<evidence type="ECO:0000313" key="1">
    <source>
        <dbReference type="EMBL" id="CUV47027.1"/>
    </source>
</evidence>
<reference evidence="1" key="1">
    <citation type="submission" date="2015-10" db="EMBL/GenBank/DDBJ databases">
        <authorList>
            <person name="Gilbert D.G."/>
        </authorList>
    </citation>
    <scope>NUCLEOTIDE SEQUENCE</scope>
    <source>
        <strain evidence="1">Phyl III-seqv23</strain>
    </source>
</reference>
<name>A0A0S4WJP9_RALSL</name>
<accession>A0A0S4WJP9</accession>
<proteinExistence type="predicted"/>
<protein>
    <submittedName>
        <fullName evidence="1">Uncharacterized protein</fullName>
    </submittedName>
</protein>
<organism evidence="1">
    <name type="scientific">Ralstonia solanacearum</name>
    <name type="common">Pseudomonas solanacearum</name>
    <dbReference type="NCBI Taxonomy" id="305"/>
    <lineage>
        <taxon>Bacteria</taxon>
        <taxon>Pseudomonadati</taxon>
        <taxon>Pseudomonadota</taxon>
        <taxon>Betaproteobacteria</taxon>
        <taxon>Burkholderiales</taxon>
        <taxon>Burkholderiaceae</taxon>
        <taxon>Ralstonia</taxon>
        <taxon>Ralstonia solanacearum species complex</taxon>
    </lineage>
</organism>
<gene>
    <name evidence="1" type="ORF">TO10_v1_800016</name>
</gene>
<dbReference type="EMBL" id="LN899827">
    <property type="protein sequence ID" value="CUV47027.1"/>
    <property type="molecule type" value="Genomic_DNA"/>
</dbReference>
<sequence>MSRNILWQLLPKFPLELLDQFTFVCEHQNAPRINDSISEQLSGSFSHHNCLSKPCGEH</sequence>